<name>A0A9D4HN38_DREPO</name>
<dbReference type="EMBL" id="JAIWYP010000012">
    <property type="protein sequence ID" value="KAH3724721.1"/>
    <property type="molecule type" value="Genomic_DNA"/>
</dbReference>
<proteinExistence type="predicted"/>
<gene>
    <name evidence="1" type="ORF">DPMN_050544</name>
</gene>
<evidence type="ECO:0000313" key="1">
    <source>
        <dbReference type="EMBL" id="KAH3724721.1"/>
    </source>
</evidence>
<dbReference type="Proteomes" id="UP000828390">
    <property type="component" value="Unassembled WGS sequence"/>
</dbReference>
<comment type="caution">
    <text evidence="1">The sequence shown here is derived from an EMBL/GenBank/DDBJ whole genome shotgun (WGS) entry which is preliminary data.</text>
</comment>
<reference evidence="1" key="2">
    <citation type="submission" date="2020-11" db="EMBL/GenBank/DDBJ databases">
        <authorList>
            <person name="McCartney M.A."/>
            <person name="Auch B."/>
            <person name="Kono T."/>
            <person name="Mallez S."/>
            <person name="Becker A."/>
            <person name="Gohl D.M."/>
            <person name="Silverstein K.A.T."/>
            <person name="Koren S."/>
            <person name="Bechman K.B."/>
            <person name="Herman A."/>
            <person name="Abrahante J.E."/>
            <person name="Garbe J."/>
        </authorList>
    </citation>
    <scope>NUCLEOTIDE SEQUENCE</scope>
    <source>
        <strain evidence="1">Duluth1</strain>
        <tissue evidence="1">Whole animal</tissue>
    </source>
</reference>
<keyword evidence="2" id="KW-1185">Reference proteome</keyword>
<sequence>MATISAAPLTAAKNTVTCTSRSTLLMTAPDTQSAMSYHWRTRKTIHRLKTWRWMWKN</sequence>
<evidence type="ECO:0000313" key="2">
    <source>
        <dbReference type="Proteomes" id="UP000828390"/>
    </source>
</evidence>
<accession>A0A9D4HN38</accession>
<reference evidence="1" key="1">
    <citation type="journal article" date="2019" name="bioRxiv">
        <title>The Genome of the Zebra Mussel, Dreissena polymorpha: A Resource for Invasive Species Research.</title>
        <authorList>
            <person name="McCartney M.A."/>
            <person name="Auch B."/>
            <person name="Kono T."/>
            <person name="Mallez S."/>
            <person name="Zhang Y."/>
            <person name="Obille A."/>
            <person name="Becker A."/>
            <person name="Abrahante J.E."/>
            <person name="Garbe J."/>
            <person name="Badalamenti J.P."/>
            <person name="Herman A."/>
            <person name="Mangelson H."/>
            <person name="Liachko I."/>
            <person name="Sullivan S."/>
            <person name="Sone E.D."/>
            <person name="Koren S."/>
            <person name="Silverstein K.A.T."/>
            <person name="Beckman K.B."/>
            <person name="Gohl D.M."/>
        </authorList>
    </citation>
    <scope>NUCLEOTIDE SEQUENCE</scope>
    <source>
        <strain evidence="1">Duluth1</strain>
        <tissue evidence="1">Whole animal</tissue>
    </source>
</reference>
<organism evidence="1 2">
    <name type="scientific">Dreissena polymorpha</name>
    <name type="common">Zebra mussel</name>
    <name type="synonym">Mytilus polymorpha</name>
    <dbReference type="NCBI Taxonomy" id="45954"/>
    <lineage>
        <taxon>Eukaryota</taxon>
        <taxon>Metazoa</taxon>
        <taxon>Spiralia</taxon>
        <taxon>Lophotrochozoa</taxon>
        <taxon>Mollusca</taxon>
        <taxon>Bivalvia</taxon>
        <taxon>Autobranchia</taxon>
        <taxon>Heteroconchia</taxon>
        <taxon>Euheterodonta</taxon>
        <taxon>Imparidentia</taxon>
        <taxon>Neoheterodontei</taxon>
        <taxon>Myida</taxon>
        <taxon>Dreissenoidea</taxon>
        <taxon>Dreissenidae</taxon>
        <taxon>Dreissena</taxon>
    </lineage>
</organism>
<dbReference type="AlphaFoldDB" id="A0A9D4HN38"/>
<protein>
    <submittedName>
        <fullName evidence="1">Uncharacterized protein</fullName>
    </submittedName>
</protein>